<evidence type="ECO:0000259" key="2">
    <source>
        <dbReference type="Pfam" id="PF12158"/>
    </source>
</evidence>
<feature type="domain" description="DUF3592" evidence="2">
    <location>
        <begin position="41"/>
        <end position="110"/>
    </location>
</feature>
<dbReference type="Proteomes" id="UP000050867">
    <property type="component" value="Unassembled WGS sequence"/>
</dbReference>
<evidence type="ECO:0000256" key="1">
    <source>
        <dbReference type="SAM" id="Phobius"/>
    </source>
</evidence>
<dbReference type="RefSeq" id="WP_018386770.1">
    <property type="nucleotide sequence ID" value="NZ_LLZU01000010.1"/>
</dbReference>
<dbReference type="eggNOG" id="ENOG5031JVX">
    <property type="taxonomic scope" value="Bacteria"/>
</dbReference>
<feature type="transmembrane region" description="Helical" evidence="1">
    <location>
        <begin position="6"/>
        <end position="21"/>
    </location>
</feature>
<accession>A0A0T6LUX8</accession>
<evidence type="ECO:0000313" key="4">
    <source>
        <dbReference type="Proteomes" id="UP000050867"/>
    </source>
</evidence>
<gene>
    <name evidence="3" type="ORF">AQ490_19205</name>
</gene>
<proteinExistence type="predicted"/>
<keyword evidence="1" id="KW-1133">Transmembrane helix</keyword>
<reference evidence="3 4" key="1">
    <citation type="submission" date="2015-10" db="EMBL/GenBank/DDBJ databases">
        <title>Draft genome sequence of pyrrolomycin-producing Streptomyces vitaminophilus.</title>
        <authorList>
            <person name="Graham D.E."/>
            <person name="Mahan K.M."/>
            <person name="Klingeman D.M."/>
            <person name="Hettich R.L."/>
            <person name="Parry R.J."/>
        </authorList>
    </citation>
    <scope>NUCLEOTIDE SEQUENCE [LARGE SCALE GENOMIC DNA]</scope>
    <source>
        <strain evidence="3 4">ATCC 31673</strain>
    </source>
</reference>
<dbReference type="EMBL" id="LLZU01000010">
    <property type="protein sequence ID" value="KRV49817.1"/>
    <property type="molecule type" value="Genomic_DNA"/>
</dbReference>
<protein>
    <recommendedName>
        <fullName evidence="2">DUF3592 domain-containing protein</fullName>
    </recommendedName>
</protein>
<feature type="transmembrane region" description="Helical" evidence="1">
    <location>
        <begin position="118"/>
        <end position="140"/>
    </location>
</feature>
<organism evidence="3 4">
    <name type="scientific">Wenjunlia vitaminophila</name>
    <name type="common">Streptomyces vitaminophilus</name>
    <dbReference type="NCBI Taxonomy" id="76728"/>
    <lineage>
        <taxon>Bacteria</taxon>
        <taxon>Bacillati</taxon>
        <taxon>Actinomycetota</taxon>
        <taxon>Actinomycetes</taxon>
        <taxon>Kitasatosporales</taxon>
        <taxon>Streptomycetaceae</taxon>
        <taxon>Wenjunlia</taxon>
    </lineage>
</organism>
<dbReference type="Pfam" id="PF12158">
    <property type="entry name" value="DUF3592"/>
    <property type="match status" value="1"/>
</dbReference>
<evidence type="ECO:0000313" key="3">
    <source>
        <dbReference type="EMBL" id="KRV49817.1"/>
    </source>
</evidence>
<keyword evidence="1" id="KW-0472">Membrane</keyword>
<dbReference type="STRING" id="76728.AQ490_19205"/>
<keyword evidence="1" id="KW-0812">Transmembrane</keyword>
<dbReference type="AlphaFoldDB" id="A0A0T6LUX8"/>
<keyword evidence="4" id="KW-1185">Reference proteome</keyword>
<sequence length="141" mass="15314">MLIAVLYLLLAWTGAGWFGLLRQRRIRRLTAAWDSGHTARARCVSARPVEVQDADGAAVTVVHHLLEFTAADGRVISYEERDAPDSLARGDLVTVHYDPGAPERATVLTDSFWRRYQAVVLSGVMATTALATAVVLALVLG</sequence>
<comment type="caution">
    <text evidence="3">The sequence shown here is derived from an EMBL/GenBank/DDBJ whole genome shotgun (WGS) entry which is preliminary data.</text>
</comment>
<dbReference type="OrthoDB" id="4221100at2"/>
<dbReference type="InterPro" id="IPR021994">
    <property type="entry name" value="DUF3592"/>
</dbReference>
<name>A0A0T6LUX8_WENVI</name>